<dbReference type="Pfam" id="PF04246">
    <property type="entry name" value="RseC_MucC"/>
    <property type="match status" value="1"/>
</dbReference>
<proteinExistence type="predicted"/>
<name>A0A7V3YGW8_9BACT</name>
<dbReference type="AlphaFoldDB" id="A0A7V3YGW8"/>
<keyword evidence="1" id="KW-0472">Membrane</keyword>
<organism evidence="2">
    <name type="scientific">Candidatus Caldatribacterium californiense</name>
    <dbReference type="NCBI Taxonomy" id="1454726"/>
    <lineage>
        <taxon>Bacteria</taxon>
        <taxon>Pseudomonadati</taxon>
        <taxon>Atribacterota</taxon>
        <taxon>Atribacteria</taxon>
        <taxon>Atribacterales</taxon>
        <taxon>Candidatus Caldatribacteriaceae</taxon>
        <taxon>Candidatus Caldatribacterium</taxon>
    </lineage>
</organism>
<reference evidence="2" key="1">
    <citation type="journal article" date="2020" name="mSystems">
        <title>Genome- and Community-Level Interaction Insights into Carbon Utilization and Element Cycling Functions of Hydrothermarchaeota in Hydrothermal Sediment.</title>
        <authorList>
            <person name="Zhou Z."/>
            <person name="Liu Y."/>
            <person name="Xu W."/>
            <person name="Pan J."/>
            <person name="Luo Z.H."/>
            <person name="Li M."/>
        </authorList>
    </citation>
    <scope>NUCLEOTIDE SEQUENCE [LARGE SCALE GENOMIC DNA]</scope>
    <source>
        <strain evidence="2">SpSt-747</strain>
    </source>
</reference>
<keyword evidence="1" id="KW-1133">Transmembrane helix</keyword>
<dbReference type="InterPro" id="IPR007359">
    <property type="entry name" value="SigmaE_reg_RseC_MucC"/>
</dbReference>
<feature type="transmembrane region" description="Helical" evidence="1">
    <location>
        <begin position="69"/>
        <end position="94"/>
    </location>
</feature>
<sequence length="156" mass="17487">MRQVGKVLRTEGEYALVHVEKRLGCGGERCPLSSSLIDDSGSDFYTVRARNDVHACPGDTVFVEIQDTVALAIAFLLYLFPILLALGVYLLFLVLFVRQVLALFGLFGSLVGSFFFLRRLNERFVIEYRVSAFVHPETCNQCPLQPGKIPQGENRD</sequence>
<accession>A0A7V3YGW8</accession>
<evidence type="ECO:0000313" key="2">
    <source>
        <dbReference type="EMBL" id="HGI30873.1"/>
    </source>
</evidence>
<feature type="transmembrane region" description="Helical" evidence="1">
    <location>
        <begin position="100"/>
        <end position="117"/>
    </location>
</feature>
<keyword evidence="1" id="KW-0812">Transmembrane</keyword>
<protein>
    <recommendedName>
        <fullName evidence="3">SoxR reducing system RseC family protein</fullName>
    </recommendedName>
</protein>
<evidence type="ECO:0000256" key="1">
    <source>
        <dbReference type="SAM" id="Phobius"/>
    </source>
</evidence>
<dbReference type="PANTHER" id="PTHR35867">
    <property type="entry name" value="PROTEIN RSEC"/>
    <property type="match status" value="1"/>
</dbReference>
<gene>
    <name evidence="2" type="ORF">ENV30_06155</name>
</gene>
<evidence type="ECO:0008006" key="3">
    <source>
        <dbReference type="Google" id="ProtNLM"/>
    </source>
</evidence>
<comment type="caution">
    <text evidence="2">The sequence shown here is derived from an EMBL/GenBank/DDBJ whole genome shotgun (WGS) entry which is preliminary data.</text>
</comment>
<dbReference type="EMBL" id="DTFV01000088">
    <property type="protein sequence ID" value="HGI30873.1"/>
    <property type="molecule type" value="Genomic_DNA"/>
</dbReference>
<dbReference type="PANTHER" id="PTHR35867:SF1">
    <property type="entry name" value="PROTEIN RSEC"/>
    <property type="match status" value="1"/>
</dbReference>